<dbReference type="EMBL" id="UFSW01000001">
    <property type="protein sequence ID" value="SUU98760.1"/>
    <property type="molecule type" value="Genomic_DNA"/>
</dbReference>
<evidence type="ECO:0000313" key="5">
    <source>
        <dbReference type="Proteomes" id="UP000254620"/>
    </source>
</evidence>
<name>A0A380X2U0_AVIPA</name>
<dbReference type="RefSeq" id="WP_017807105.1">
    <property type="nucleotide sequence ID" value="NZ_CP104917.1"/>
</dbReference>
<evidence type="ECO:0000313" key="3">
    <source>
        <dbReference type="EMBL" id="SUU98760.1"/>
    </source>
</evidence>
<accession>A0A380X2U0</accession>
<proteinExistence type="predicted"/>
<evidence type="ECO:0000313" key="1">
    <source>
        <dbReference type="EMBL" id="STO71779.1"/>
    </source>
</evidence>
<dbReference type="Proteomes" id="UP000254465">
    <property type="component" value="Unassembled WGS sequence"/>
</dbReference>
<evidence type="ECO:0000313" key="4">
    <source>
        <dbReference type="Proteomes" id="UP000254465"/>
    </source>
</evidence>
<protein>
    <submittedName>
        <fullName evidence="2">Mu-like prophage protein gpG</fullName>
    </submittedName>
</protein>
<gene>
    <name evidence="2" type="ORF">NCTC10926_00924</name>
    <name evidence="3" type="ORF">NCTC10926_02202</name>
    <name evidence="1" type="ORF">NCTC11296_01692</name>
</gene>
<dbReference type="Proteomes" id="UP000254620">
    <property type="component" value="Unassembled WGS sequence"/>
</dbReference>
<evidence type="ECO:0000313" key="2">
    <source>
        <dbReference type="EMBL" id="SUU97532.1"/>
    </source>
</evidence>
<dbReference type="EMBL" id="UGHK01000002">
    <property type="protein sequence ID" value="STO71779.1"/>
    <property type="molecule type" value="Genomic_DNA"/>
</dbReference>
<sequence>MSVEWNGENAIQELATKLEQLAKRDIAVGIPAEDNAVLEEGFNLATLAAVLEFGSADKRIPARPFLTQTLKENTAKYTALYREGINNGEDAHHLLSKIAQIAQADVQKNIEQGDWAKNAPSTIKRKKSSKPLIDTGRLRQSIKGVVR</sequence>
<dbReference type="AlphaFoldDB" id="A0A380X2U0"/>
<reference evidence="4 5" key="1">
    <citation type="submission" date="2018-06" db="EMBL/GenBank/DDBJ databases">
        <authorList>
            <consortium name="Pathogen Informatics"/>
            <person name="Doyle S."/>
        </authorList>
    </citation>
    <scope>NUCLEOTIDE SEQUENCE [LARGE SCALE GENOMIC DNA]</scope>
    <source>
        <strain evidence="2 5">NCTC10926</strain>
        <strain evidence="1 4">NCTC11296</strain>
    </source>
</reference>
<organism evidence="2 5">
    <name type="scientific">Avibacterium paragallinarum</name>
    <name type="common">Haemophilus gallinarum</name>
    <dbReference type="NCBI Taxonomy" id="728"/>
    <lineage>
        <taxon>Bacteria</taxon>
        <taxon>Pseudomonadati</taxon>
        <taxon>Pseudomonadota</taxon>
        <taxon>Gammaproteobacteria</taxon>
        <taxon>Pasteurellales</taxon>
        <taxon>Pasteurellaceae</taxon>
        <taxon>Avibacterium</taxon>
    </lineage>
</organism>
<dbReference type="EMBL" id="UFSW01000001">
    <property type="protein sequence ID" value="SUU97532.1"/>
    <property type="molecule type" value="Genomic_DNA"/>
</dbReference>